<gene>
    <name evidence="1" type="ORF">XELAEV_180094634mg</name>
</gene>
<evidence type="ECO:0000313" key="2">
    <source>
        <dbReference type="Proteomes" id="UP000694892"/>
    </source>
</evidence>
<dbReference type="AlphaFoldDB" id="A0A974I0U7"/>
<accession>A0A974I0U7</accession>
<name>A0A974I0U7_XENLA</name>
<dbReference type="EMBL" id="CM004467">
    <property type="protein sequence ID" value="OCT97235.1"/>
    <property type="molecule type" value="Genomic_DNA"/>
</dbReference>
<organism evidence="1 2">
    <name type="scientific">Xenopus laevis</name>
    <name type="common">African clawed frog</name>
    <dbReference type="NCBI Taxonomy" id="8355"/>
    <lineage>
        <taxon>Eukaryota</taxon>
        <taxon>Metazoa</taxon>
        <taxon>Chordata</taxon>
        <taxon>Craniata</taxon>
        <taxon>Vertebrata</taxon>
        <taxon>Euteleostomi</taxon>
        <taxon>Amphibia</taxon>
        <taxon>Batrachia</taxon>
        <taxon>Anura</taxon>
        <taxon>Pipoidea</taxon>
        <taxon>Pipidae</taxon>
        <taxon>Xenopodinae</taxon>
        <taxon>Xenopus</taxon>
        <taxon>Xenopus</taxon>
    </lineage>
</organism>
<dbReference type="Proteomes" id="UP000694892">
    <property type="component" value="Chromosome 1S"/>
</dbReference>
<sequence length="28" mass="3391">DIMKDECSMLKLQLKERDELILQLKEEV</sequence>
<protein>
    <submittedName>
        <fullName evidence="1">Uncharacterized protein</fullName>
    </submittedName>
</protein>
<feature type="non-terminal residue" evidence="1">
    <location>
        <position position="28"/>
    </location>
</feature>
<feature type="non-terminal residue" evidence="1">
    <location>
        <position position="1"/>
    </location>
</feature>
<proteinExistence type="predicted"/>
<reference evidence="2" key="1">
    <citation type="journal article" date="2016" name="Nature">
        <title>Genome evolution in the allotetraploid frog Xenopus laevis.</title>
        <authorList>
            <person name="Session A.M."/>
            <person name="Uno Y."/>
            <person name="Kwon T."/>
            <person name="Chapman J.A."/>
            <person name="Toyoda A."/>
            <person name="Takahashi S."/>
            <person name="Fukui A."/>
            <person name="Hikosaka A."/>
            <person name="Suzuki A."/>
            <person name="Kondo M."/>
            <person name="van Heeringen S.J."/>
            <person name="Quigley I."/>
            <person name="Heinz S."/>
            <person name="Ogino H."/>
            <person name="Ochi H."/>
            <person name="Hellsten U."/>
            <person name="Lyons J.B."/>
            <person name="Simakov O."/>
            <person name="Putnam N."/>
            <person name="Stites J."/>
            <person name="Kuroki Y."/>
            <person name="Tanaka T."/>
            <person name="Michiue T."/>
            <person name="Watanabe M."/>
            <person name="Bogdanovic O."/>
            <person name="Lister R."/>
            <person name="Georgiou G."/>
            <person name="Paranjpe S.S."/>
            <person name="van Kruijsbergen I."/>
            <person name="Shu S."/>
            <person name="Carlson J."/>
            <person name="Kinoshita T."/>
            <person name="Ohta Y."/>
            <person name="Mawaribuchi S."/>
            <person name="Jenkins J."/>
            <person name="Grimwood J."/>
            <person name="Schmutz J."/>
            <person name="Mitros T."/>
            <person name="Mozaffari S.V."/>
            <person name="Suzuki Y."/>
            <person name="Haramoto Y."/>
            <person name="Yamamoto T.S."/>
            <person name="Takagi C."/>
            <person name="Heald R."/>
            <person name="Miller K."/>
            <person name="Haudenschild C."/>
            <person name="Kitzman J."/>
            <person name="Nakayama T."/>
            <person name="Izutsu Y."/>
            <person name="Robert J."/>
            <person name="Fortriede J."/>
            <person name="Burns K."/>
            <person name="Lotay V."/>
            <person name="Karimi K."/>
            <person name="Yasuoka Y."/>
            <person name="Dichmann D.S."/>
            <person name="Flajnik M.F."/>
            <person name="Houston D.W."/>
            <person name="Shendure J."/>
            <person name="DuPasquier L."/>
            <person name="Vize P.D."/>
            <person name="Zorn A.M."/>
            <person name="Ito M."/>
            <person name="Marcotte E.M."/>
            <person name="Wallingford J.B."/>
            <person name="Ito Y."/>
            <person name="Asashima M."/>
            <person name="Ueno N."/>
            <person name="Matsuda Y."/>
            <person name="Veenstra G.J."/>
            <person name="Fujiyama A."/>
            <person name="Harland R.M."/>
            <person name="Taira M."/>
            <person name="Rokhsar D.S."/>
        </authorList>
    </citation>
    <scope>NUCLEOTIDE SEQUENCE [LARGE SCALE GENOMIC DNA]</scope>
    <source>
        <strain evidence="2">J</strain>
    </source>
</reference>
<evidence type="ECO:0000313" key="1">
    <source>
        <dbReference type="EMBL" id="OCT97235.1"/>
    </source>
</evidence>